<dbReference type="Proteomes" id="UP000008311">
    <property type="component" value="Unassembled WGS sequence"/>
</dbReference>
<organism evidence="2 3">
    <name type="scientific">Ricinus communis</name>
    <name type="common">Castor bean</name>
    <dbReference type="NCBI Taxonomy" id="3988"/>
    <lineage>
        <taxon>Eukaryota</taxon>
        <taxon>Viridiplantae</taxon>
        <taxon>Streptophyta</taxon>
        <taxon>Embryophyta</taxon>
        <taxon>Tracheophyta</taxon>
        <taxon>Spermatophyta</taxon>
        <taxon>Magnoliopsida</taxon>
        <taxon>eudicotyledons</taxon>
        <taxon>Gunneridae</taxon>
        <taxon>Pentapetalae</taxon>
        <taxon>rosids</taxon>
        <taxon>fabids</taxon>
        <taxon>Malpighiales</taxon>
        <taxon>Euphorbiaceae</taxon>
        <taxon>Acalyphoideae</taxon>
        <taxon>Acalypheae</taxon>
        <taxon>Ricinus</taxon>
    </lineage>
</organism>
<dbReference type="InParanoid" id="B9SZD7"/>
<feature type="compositionally biased region" description="Basic and acidic residues" evidence="1">
    <location>
        <begin position="10"/>
        <end position="20"/>
    </location>
</feature>
<feature type="compositionally biased region" description="Low complexity" evidence="1">
    <location>
        <begin position="41"/>
        <end position="50"/>
    </location>
</feature>
<reference evidence="3" key="1">
    <citation type="journal article" date="2010" name="Nat. Biotechnol.">
        <title>Draft genome sequence of the oilseed species Ricinus communis.</title>
        <authorList>
            <person name="Chan A.P."/>
            <person name="Crabtree J."/>
            <person name="Zhao Q."/>
            <person name="Lorenzi H."/>
            <person name="Orvis J."/>
            <person name="Puiu D."/>
            <person name="Melake-Berhan A."/>
            <person name="Jones K.M."/>
            <person name="Redman J."/>
            <person name="Chen G."/>
            <person name="Cahoon E.B."/>
            <person name="Gedil M."/>
            <person name="Stanke M."/>
            <person name="Haas B.J."/>
            <person name="Wortman J.R."/>
            <person name="Fraser-Liggett C.M."/>
            <person name="Ravel J."/>
            <person name="Rabinowicz P.D."/>
        </authorList>
    </citation>
    <scope>NUCLEOTIDE SEQUENCE [LARGE SCALE GENOMIC DNA]</scope>
    <source>
        <strain evidence="3">cv. Hale</strain>
    </source>
</reference>
<evidence type="ECO:0000313" key="2">
    <source>
        <dbReference type="EMBL" id="EEF31024.1"/>
    </source>
</evidence>
<protein>
    <submittedName>
        <fullName evidence="2">Uncharacterized protein</fullName>
    </submittedName>
</protein>
<name>B9SZD7_RICCO</name>
<dbReference type="AlphaFoldDB" id="B9SZD7"/>
<evidence type="ECO:0000256" key="1">
    <source>
        <dbReference type="SAM" id="MobiDB-lite"/>
    </source>
</evidence>
<feature type="compositionally biased region" description="Basic residues" evidence="1">
    <location>
        <begin position="54"/>
        <end position="68"/>
    </location>
</feature>
<dbReference type="EMBL" id="EQ974273">
    <property type="protein sequence ID" value="EEF31024.1"/>
    <property type="molecule type" value="Genomic_DNA"/>
</dbReference>
<proteinExistence type="predicted"/>
<feature type="region of interest" description="Disordered" evidence="1">
    <location>
        <begin position="1"/>
        <end position="68"/>
    </location>
</feature>
<feature type="compositionally biased region" description="Polar residues" evidence="1">
    <location>
        <begin position="22"/>
        <end position="37"/>
    </location>
</feature>
<accession>B9SZD7</accession>
<gene>
    <name evidence="2" type="ORF">RCOM_0518820</name>
</gene>
<evidence type="ECO:0000313" key="3">
    <source>
        <dbReference type="Proteomes" id="UP000008311"/>
    </source>
</evidence>
<sequence length="68" mass="7451">MLERGGQTRQLKDVDTKREVMGQSQVSDHAKQGNQRGANEAARCAAAAPTHTPPAHRRAAKHARGYQF</sequence>
<keyword evidence="3" id="KW-1185">Reference proteome</keyword>